<keyword evidence="2" id="KW-0547">Nucleotide-binding</keyword>
<dbReference type="RefSeq" id="WP_377787339.1">
    <property type="nucleotide sequence ID" value="NZ_JBHLYQ010000005.1"/>
</dbReference>
<protein>
    <submittedName>
        <fullName evidence="5">ABC transporter ATP-binding protein</fullName>
    </submittedName>
</protein>
<dbReference type="CDD" id="cd03219">
    <property type="entry name" value="ABC_Mj1267_LivG_branched"/>
    <property type="match status" value="1"/>
</dbReference>
<dbReference type="InterPro" id="IPR032823">
    <property type="entry name" value="BCA_ABC_TP_C"/>
</dbReference>
<name>A0ABV6C3C0_9ACTN</name>
<dbReference type="GO" id="GO:0005524">
    <property type="term" value="F:ATP binding"/>
    <property type="evidence" value="ECO:0007669"/>
    <property type="project" value="UniProtKB-KW"/>
</dbReference>
<dbReference type="SUPFAM" id="SSF52540">
    <property type="entry name" value="P-loop containing nucleoside triphosphate hydrolases"/>
    <property type="match status" value="1"/>
</dbReference>
<dbReference type="Proteomes" id="UP001589788">
    <property type="component" value="Unassembled WGS sequence"/>
</dbReference>
<dbReference type="Pfam" id="PF00005">
    <property type="entry name" value="ABC_tran"/>
    <property type="match status" value="1"/>
</dbReference>
<dbReference type="PANTHER" id="PTHR45772">
    <property type="entry name" value="CONSERVED COMPONENT OF ABC TRANSPORTER FOR NATURAL AMINO ACIDS-RELATED"/>
    <property type="match status" value="1"/>
</dbReference>
<feature type="domain" description="ABC transporter" evidence="4">
    <location>
        <begin position="11"/>
        <end position="252"/>
    </location>
</feature>
<proteinExistence type="predicted"/>
<dbReference type="EMBL" id="JBHLYQ010000005">
    <property type="protein sequence ID" value="MFC0080789.1"/>
    <property type="molecule type" value="Genomic_DNA"/>
</dbReference>
<dbReference type="InterPro" id="IPR051120">
    <property type="entry name" value="ABC_AA/LPS_Transport"/>
</dbReference>
<dbReference type="Gene3D" id="3.40.50.300">
    <property type="entry name" value="P-loop containing nucleotide triphosphate hydrolases"/>
    <property type="match status" value="1"/>
</dbReference>
<accession>A0ABV6C3C0</accession>
<evidence type="ECO:0000259" key="4">
    <source>
        <dbReference type="PROSITE" id="PS50893"/>
    </source>
</evidence>
<dbReference type="PROSITE" id="PS50893">
    <property type="entry name" value="ABC_TRANSPORTER_2"/>
    <property type="match status" value="1"/>
</dbReference>
<dbReference type="InterPro" id="IPR003593">
    <property type="entry name" value="AAA+_ATPase"/>
</dbReference>
<evidence type="ECO:0000256" key="2">
    <source>
        <dbReference type="ARBA" id="ARBA00022741"/>
    </source>
</evidence>
<evidence type="ECO:0000313" key="6">
    <source>
        <dbReference type="Proteomes" id="UP001589788"/>
    </source>
</evidence>
<dbReference type="PANTHER" id="PTHR45772:SF7">
    <property type="entry name" value="AMINO ACID ABC TRANSPORTER ATP-BINDING PROTEIN"/>
    <property type="match status" value="1"/>
</dbReference>
<gene>
    <name evidence="5" type="ORF">ACFFRE_01280</name>
</gene>
<dbReference type="InterPro" id="IPR027417">
    <property type="entry name" value="P-loop_NTPase"/>
</dbReference>
<reference evidence="5 6" key="1">
    <citation type="submission" date="2024-09" db="EMBL/GenBank/DDBJ databases">
        <authorList>
            <person name="Sun Q."/>
            <person name="Mori K."/>
        </authorList>
    </citation>
    <scope>NUCLEOTIDE SEQUENCE [LARGE SCALE GENOMIC DNA]</scope>
    <source>
        <strain evidence="5 6">JCM 15389</strain>
    </source>
</reference>
<keyword evidence="3 5" id="KW-0067">ATP-binding</keyword>
<dbReference type="InterPro" id="IPR003439">
    <property type="entry name" value="ABC_transporter-like_ATP-bd"/>
</dbReference>
<sequence length="257" mass="28239">MIGSQDGPPALEVQNLSCRFGALVAVHDVSLAVPPGGRFGIIGPNGAGKTTFFNLLSGELRPSGGRIRLFGEDVTRLSPPRRVAKGIGRTFQITRIFPDLTVRENLTLALLGLSRSKLQPLRRWRADRVRQQRAEELAGSFGLAHRLEDPARVLSHGELRELEVLLALATEPRVLLLDEPAAGLSPAERQDIRRLLQDLPTSLTLVMIEHDMEVLREVVDRVAVLHYGELVVEGPTAEVQQHPAVREIYLGSAEVGR</sequence>
<dbReference type="SMART" id="SM00382">
    <property type="entry name" value="AAA"/>
    <property type="match status" value="1"/>
</dbReference>
<evidence type="ECO:0000256" key="3">
    <source>
        <dbReference type="ARBA" id="ARBA00022840"/>
    </source>
</evidence>
<organism evidence="5 6">
    <name type="scientific">Aciditerrimonas ferrireducens</name>
    <dbReference type="NCBI Taxonomy" id="667306"/>
    <lineage>
        <taxon>Bacteria</taxon>
        <taxon>Bacillati</taxon>
        <taxon>Actinomycetota</taxon>
        <taxon>Acidimicrobiia</taxon>
        <taxon>Acidimicrobiales</taxon>
        <taxon>Acidimicrobiaceae</taxon>
        <taxon>Aciditerrimonas</taxon>
    </lineage>
</organism>
<keyword evidence="6" id="KW-1185">Reference proteome</keyword>
<evidence type="ECO:0000313" key="5">
    <source>
        <dbReference type="EMBL" id="MFC0080789.1"/>
    </source>
</evidence>
<comment type="caution">
    <text evidence="5">The sequence shown here is derived from an EMBL/GenBank/DDBJ whole genome shotgun (WGS) entry which is preliminary data.</text>
</comment>
<evidence type="ECO:0000256" key="1">
    <source>
        <dbReference type="ARBA" id="ARBA00022448"/>
    </source>
</evidence>
<keyword evidence="1" id="KW-0813">Transport</keyword>
<dbReference type="Pfam" id="PF12399">
    <property type="entry name" value="BCA_ABC_TP_C"/>
    <property type="match status" value="1"/>
</dbReference>